<name>A0ABV1KQF7_9BACL</name>
<accession>A0ABV1KQF7</accession>
<dbReference type="Gene3D" id="3.30.70.270">
    <property type="match status" value="1"/>
</dbReference>
<keyword evidence="2" id="KW-0812">Transmembrane</keyword>
<dbReference type="Pfam" id="PF00990">
    <property type="entry name" value="GGDEF"/>
    <property type="match status" value="1"/>
</dbReference>
<dbReference type="EMBL" id="JASKHM010000003">
    <property type="protein sequence ID" value="MEQ4482247.1"/>
    <property type="molecule type" value="Genomic_DNA"/>
</dbReference>
<keyword evidence="2" id="KW-0472">Membrane</keyword>
<feature type="compositionally biased region" description="Basic and acidic residues" evidence="1">
    <location>
        <begin position="206"/>
        <end position="218"/>
    </location>
</feature>
<keyword evidence="4" id="KW-0808">Transferase</keyword>
<comment type="caution">
    <text evidence="4">The sequence shown here is derived from an EMBL/GenBank/DDBJ whole genome shotgun (WGS) entry which is preliminary data.</text>
</comment>
<feature type="transmembrane region" description="Helical" evidence="2">
    <location>
        <begin position="32"/>
        <end position="50"/>
    </location>
</feature>
<organism evidence="4 5">
    <name type="scientific">Cohnella silvisoli</name>
    <dbReference type="NCBI Taxonomy" id="2873699"/>
    <lineage>
        <taxon>Bacteria</taxon>
        <taxon>Bacillati</taxon>
        <taxon>Bacillota</taxon>
        <taxon>Bacilli</taxon>
        <taxon>Bacillales</taxon>
        <taxon>Paenibacillaceae</taxon>
        <taxon>Cohnella</taxon>
    </lineage>
</organism>
<evidence type="ECO:0000256" key="1">
    <source>
        <dbReference type="SAM" id="MobiDB-lite"/>
    </source>
</evidence>
<keyword evidence="2" id="KW-1133">Transmembrane helix</keyword>
<dbReference type="PROSITE" id="PS50887">
    <property type="entry name" value="GGDEF"/>
    <property type="match status" value="1"/>
</dbReference>
<sequence>MNYRGRILTLQIAVAISVLLFADYYLEQDYTVVALTCMSVIYAFTSWSLGKKYDQAKYNSENDALTEVYNRRYALQIFPKLKLSADRKSEKVMVFVLDIDNFKSINEKHDHEMGDLVLRQVANVLTDSFRNTDYVIRWGGDEFLVIMPRVDEKTITLLYSNLENRLSHISSYTSIEISVSLGYSVYPDEGNRLDDLIKISDRKMFSEKKNKPNRRNQEDAAQPVQEVQL</sequence>
<evidence type="ECO:0000313" key="4">
    <source>
        <dbReference type="EMBL" id="MEQ4482247.1"/>
    </source>
</evidence>
<dbReference type="InterPro" id="IPR000160">
    <property type="entry name" value="GGDEF_dom"/>
</dbReference>
<dbReference type="SUPFAM" id="SSF55073">
    <property type="entry name" value="Nucleotide cyclase"/>
    <property type="match status" value="1"/>
</dbReference>
<proteinExistence type="predicted"/>
<feature type="transmembrane region" description="Helical" evidence="2">
    <location>
        <begin position="7"/>
        <end position="26"/>
    </location>
</feature>
<dbReference type="InterPro" id="IPR043128">
    <property type="entry name" value="Rev_trsase/Diguanyl_cyclase"/>
</dbReference>
<protein>
    <submittedName>
        <fullName evidence="4">GGDEF domain-containing protein</fullName>
        <ecNumber evidence="4">2.7.7.65</ecNumber>
    </submittedName>
</protein>
<dbReference type="EC" id="2.7.7.65" evidence="4"/>
<evidence type="ECO:0000259" key="3">
    <source>
        <dbReference type="PROSITE" id="PS50887"/>
    </source>
</evidence>
<keyword evidence="5" id="KW-1185">Reference proteome</keyword>
<dbReference type="GO" id="GO:0052621">
    <property type="term" value="F:diguanylate cyclase activity"/>
    <property type="evidence" value="ECO:0007669"/>
    <property type="project" value="UniProtKB-EC"/>
</dbReference>
<keyword evidence="4" id="KW-0548">Nucleotidyltransferase</keyword>
<dbReference type="SMART" id="SM00267">
    <property type="entry name" value="GGDEF"/>
    <property type="match status" value="1"/>
</dbReference>
<dbReference type="Proteomes" id="UP001493487">
    <property type="component" value="Unassembled WGS sequence"/>
</dbReference>
<dbReference type="PANTHER" id="PTHR45138">
    <property type="entry name" value="REGULATORY COMPONENTS OF SENSORY TRANSDUCTION SYSTEM"/>
    <property type="match status" value="1"/>
</dbReference>
<feature type="domain" description="GGDEF" evidence="3">
    <location>
        <begin position="90"/>
        <end position="223"/>
    </location>
</feature>
<dbReference type="InterPro" id="IPR050469">
    <property type="entry name" value="Diguanylate_Cyclase"/>
</dbReference>
<evidence type="ECO:0000313" key="5">
    <source>
        <dbReference type="Proteomes" id="UP001493487"/>
    </source>
</evidence>
<dbReference type="PANTHER" id="PTHR45138:SF6">
    <property type="entry name" value="DIGUANYLATE CYCLASE DGCN"/>
    <property type="match status" value="1"/>
</dbReference>
<feature type="region of interest" description="Disordered" evidence="1">
    <location>
        <begin position="206"/>
        <end position="229"/>
    </location>
</feature>
<dbReference type="RefSeq" id="WP_232185090.1">
    <property type="nucleotide sequence ID" value="NZ_JAIOAP010000004.1"/>
</dbReference>
<dbReference type="InterPro" id="IPR029787">
    <property type="entry name" value="Nucleotide_cyclase"/>
</dbReference>
<evidence type="ECO:0000256" key="2">
    <source>
        <dbReference type="SAM" id="Phobius"/>
    </source>
</evidence>
<dbReference type="NCBIfam" id="TIGR00254">
    <property type="entry name" value="GGDEF"/>
    <property type="match status" value="1"/>
</dbReference>
<reference evidence="4 5" key="1">
    <citation type="journal article" date="2023" name="Genome Announc.">
        <title>Pan-Genome Analyses of the Genus Cohnella and Proposal of the Novel Species Cohnella silvisoli sp. nov., Isolated from Forest Soil.</title>
        <authorList>
            <person name="Wang C."/>
            <person name="Mao L."/>
            <person name="Bao G."/>
            <person name="Zhu H."/>
        </authorList>
    </citation>
    <scope>NUCLEOTIDE SEQUENCE [LARGE SCALE GENOMIC DNA]</scope>
    <source>
        <strain evidence="4 5">NL03-T5-1</strain>
    </source>
</reference>
<gene>
    <name evidence="4" type="ORF">QJS35_07540</name>
</gene>
<dbReference type="CDD" id="cd01949">
    <property type="entry name" value="GGDEF"/>
    <property type="match status" value="1"/>
</dbReference>